<dbReference type="EMBL" id="FJOG01000056">
    <property type="protein sequence ID" value="CZR68510.1"/>
    <property type="molecule type" value="Genomic_DNA"/>
</dbReference>
<dbReference type="SUPFAM" id="SSF52266">
    <property type="entry name" value="SGNH hydrolase"/>
    <property type="match status" value="1"/>
</dbReference>
<dbReference type="CDD" id="cd01833">
    <property type="entry name" value="XynB_like"/>
    <property type="match status" value="1"/>
</dbReference>
<feature type="region of interest" description="Disordered" evidence="1">
    <location>
        <begin position="1"/>
        <end position="30"/>
    </location>
</feature>
<keyword evidence="4" id="KW-1185">Reference proteome</keyword>
<feature type="domain" description="SGNH hydrolase-type esterase" evidence="2">
    <location>
        <begin position="35"/>
        <end position="214"/>
    </location>
</feature>
<dbReference type="Proteomes" id="UP000184330">
    <property type="component" value="Unassembled WGS sequence"/>
</dbReference>
<protein>
    <submittedName>
        <fullName evidence="3">Related to acetylxylan esterase</fullName>
    </submittedName>
</protein>
<proteinExistence type="predicted"/>
<dbReference type="AlphaFoldDB" id="A0A1L7XU06"/>
<dbReference type="InterPro" id="IPR036514">
    <property type="entry name" value="SGNH_hydro_sf"/>
</dbReference>
<organism evidence="3 4">
    <name type="scientific">Phialocephala subalpina</name>
    <dbReference type="NCBI Taxonomy" id="576137"/>
    <lineage>
        <taxon>Eukaryota</taxon>
        <taxon>Fungi</taxon>
        <taxon>Dikarya</taxon>
        <taxon>Ascomycota</taxon>
        <taxon>Pezizomycotina</taxon>
        <taxon>Leotiomycetes</taxon>
        <taxon>Helotiales</taxon>
        <taxon>Mollisiaceae</taxon>
        <taxon>Phialocephala</taxon>
        <taxon>Phialocephala fortinii species complex</taxon>
    </lineage>
</organism>
<dbReference type="Pfam" id="PF13472">
    <property type="entry name" value="Lipase_GDSL_2"/>
    <property type="match status" value="1"/>
</dbReference>
<sequence>MSNNLPRADPPISGSPPLSQRVPRSNNTPLRIMPLGNSITWGYLSTSGNGYRQPLLSLLSANHTKIQYIGSQRSGNMTNNQNEGHPGATISQIASYANLSLPQQPNLILMMAGTNDMAQDNQTATAPQRLGALIDECHNGVSKENGGTVILVAQLTPAADNGTESRIQAFNAQVPGVVDERAKKGMKVLTVDMSQYVTVGDLKDGLHPSDEGYAKMAKAWYDGIGEAIGRGWIEAPVLILGP</sequence>
<accession>A0A1L7XU06</accession>
<dbReference type="InterPro" id="IPR051532">
    <property type="entry name" value="Ester_Hydrolysis_Enzymes"/>
</dbReference>
<evidence type="ECO:0000256" key="1">
    <source>
        <dbReference type="SAM" id="MobiDB-lite"/>
    </source>
</evidence>
<dbReference type="InterPro" id="IPR013830">
    <property type="entry name" value="SGNH_hydro"/>
</dbReference>
<dbReference type="PANTHER" id="PTHR30383:SF5">
    <property type="entry name" value="SGNH HYDROLASE-TYPE ESTERASE DOMAIN-CONTAINING PROTEIN"/>
    <property type="match status" value="1"/>
</dbReference>
<dbReference type="OrthoDB" id="3915838at2759"/>
<feature type="compositionally biased region" description="Polar residues" evidence="1">
    <location>
        <begin position="16"/>
        <end position="29"/>
    </location>
</feature>
<evidence type="ECO:0000313" key="3">
    <source>
        <dbReference type="EMBL" id="CZR68510.1"/>
    </source>
</evidence>
<evidence type="ECO:0000259" key="2">
    <source>
        <dbReference type="Pfam" id="PF13472"/>
    </source>
</evidence>
<dbReference type="Gene3D" id="3.40.50.1110">
    <property type="entry name" value="SGNH hydrolase"/>
    <property type="match status" value="1"/>
</dbReference>
<dbReference type="GO" id="GO:0004622">
    <property type="term" value="F:phosphatidylcholine lysophospholipase activity"/>
    <property type="evidence" value="ECO:0007669"/>
    <property type="project" value="TreeGrafter"/>
</dbReference>
<gene>
    <name evidence="3" type="ORF">PAC_18409</name>
</gene>
<dbReference type="PANTHER" id="PTHR30383">
    <property type="entry name" value="THIOESTERASE 1/PROTEASE 1/LYSOPHOSPHOLIPASE L1"/>
    <property type="match status" value="1"/>
</dbReference>
<name>A0A1L7XU06_9HELO</name>
<evidence type="ECO:0000313" key="4">
    <source>
        <dbReference type="Proteomes" id="UP000184330"/>
    </source>
</evidence>
<reference evidence="3 4" key="1">
    <citation type="submission" date="2016-03" db="EMBL/GenBank/DDBJ databases">
        <authorList>
            <person name="Ploux O."/>
        </authorList>
    </citation>
    <scope>NUCLEOTIDE SEQUENCE [LARGE SCALE GENOMIC DNA]</scope>
    <source>
        <strain evidence="3 4">UAMH 11012</strain>
    </source>
</reference>